<evidence type="ECO:0000256" key="4">
    <source>
        <dbReference type="ARBA" id="ARBA00012744"/>
    </source>
</evidence>
<evidence type="ECO:0000313" key="12">
    <source>
        <dbReference type="Proteomes" id="UP001642406"/>
    </source>
</evidence>
<accession>A0ABP0BK98</accession>
<keyword evidence="12" id="KW-1185">Reference proteome</keyword>
<dbReference type="SUPFAM" id="SSF51445">
    <property type="entry name" value="(Trans)glycosidases"/>
    <property type="match status" value="1"/>
</dbReference>
<dbReference type="EC" id="3.2.1.21" evidence="4"/>
<dbReference type="InterPro" id="IPR017853">
    <property type="entry name" value="GH"/>
</dbReference>
<feature type="domain" description="PA14" evidence="10">
    <location>
        <begin position="416"/>
        <end position="570"/>
    </location>
</feature>
<dbReference type="InterPro" id="IPR036881">
    <property type="entry name" value="Glyco_hydro_3_C_sf"/>
</dbReference>
<evidence type="ECO:0000256" key="5">
    <source>
        <dbReference type="ARBA" id="ARBA00022801"/>
    </source>
</evidence>
<dbReference type="Gene3D" id="3.20.20.300">
    <property type="entry name" value="Glycoside hydrolase, family 3, N-terminal domain"/>
    <property type="match status" value="1"/>
</dbReference>
<keyword evidence="9" id="KW-0624">Polysaccharide degradation</keyword>
<evidence type="ECO:0000313" key="11">
    <source>
        <dbReference type="EMBL" id="CAK7219941.1"/>
    </source>
</evidence>
<proteinExistence type="inferred from homology"/>
<keyword evidence="8" id="KW-0326">Glycosidase</keyword>
<dbReference type="Pfam" id="PF07691">
    <property type="entry name" value="PA14"/>
    <property type="match status" value="1"/>
</dbReference>
<dbReference type="Gene3D" id="2.60.120.260">
    <property type="entry name" value="Galactose-binding domain-like"/>
    <property type="match status" value="1"/>
</dbReference>
<name>A0ABP0BK98_9PEZI</name>
<evidence type="ECO:0000256" key="3">
    <source>
        <dbReference type="ARBA" id="ARBA00005336"/>
    </source>
</evidence>
<dbReference type="InterPro" id="IPR002772">
    <property type="entry name" value="Glyco_hydro_3_C"/>
</dbReference>
<evidence type="ECO:0000256" key="2">
    <source>
        <dbReference type="ARBA" id="ARBA00004987"/>
    </source>
</evidence>
<dbReference type="InterPro" id="IPR036962">
    <property type="entry name" value="Glyco_hydro_3_N_sf"/>
</dbReference>
<evidence type="ECO:0000256" key="6">
    <source>
        <dbReference type="ARBA" id="ARBA00023180"/>
    </source>
</evidence>
<dbReference type="PROSITE" id="PS51820">
    <property type="entry name" value="PA14"/>
    <property type="match status" value="1"/>
</dbReference>
<dbReference type="Pfam" id="PF01915">
    <property type="entry name" value="Glyco_hydro_3_C"/>
    <property type="match status" value="1"/>
</dbReference>
<evidence type="ECO:0000259" key="10">
    <source>
        <dbReference type="PROSITE" id="PS51820"/>
    </source>
</evidence>
<dbReference type="Proteomes" id="UP001642406">
    <property type="component" value="Unassembled WGS sequence"/>
</dbReference>
<dbReference type="Pfam" id="PF14310">
    <property type="entry name" value="Fn3-like"/>
    <property type="match status" value="1"/>
</dbReference>
<evidence type="ECO:0000256" key="8">
    <source>
        <dbReference type="ARBA" id="ARBA00023295"/>
    </source>
</evidence>
<protein>
    <recommendedName>
        <fullName evidence="4">beta-glucosidase</fullName>
        <ecNumber evidence="4">3.2.1.21</ecNumber>
    </recommendedName>
</protein>
<comment type="caution">
    <text evidence="11">The sequence shown here is derived from an EMBL/GenBank/DDBJ whole genome shotgun (WGS) entry which is preliminary data.</text>
</comment>
<comment type="similarity">
    <text evidence="3">Belongs to the glycosyl hydrolase 3 family.</text>
</comment>
<dbReference type="EMBL" id="CAWUHC010000028">
    <property type="protein sequence ID" value="CAK7219941.1"/>
    <property type="molecule type" value="Genomic_DNA"/>
</dbReference>
<dbReference type="SMART" id="SM00758">
    <property type="entry name" value="PA14"/>
    <property type="match status" value="1"/>
</dbReference>
<dbReference type="PRINTS" id="PR00133">
    <property type="entry name" value="GLHYDRLASE3"/>
</dbReference>
<organism evidence="11 12">
    <name type="scientific">Sporothrix bragantina</name>
    <dbReference type="NCBI Taxonomy" id="671064"/>
    <lineage>
        <taxon>Eukaryota</taxon>
        <taxon>Fungi</taxon>
        <taxon>Dikarya</taxon>
        <taxon>Ascomycota</taxon>
        <taxon>Pezizomycotina</taxon>
        <taxon>Sordariomycetes</taxon>
        <taxon>Sordariomycetidae</taxon>
        <taxon>Ophiostomatales</taxon>
        <taxon>Ophiostomataceae</taxon>
        <taxon>Sporothrix</taxon>
    </lineage>
</organism>
<sequence length="865" mass="92784">MATTPSDGDLAALLGQCTIEEKISLLSLKNVWETAAVDRVGIPSLKFSDGPNGARGADFFDGTTAACFPACVSLAATFDRDLCRRVGVALGQEAQTKGAYVLLGPTVCCHRSPVGGRNFEAFSEDPFVSGALAIEYIRGLQSERVAATVKHYVANEQDTRRFTVNEIVSERALREIYLKPFEMVVKQADPWCVMTSYPKVNGAHIDAQPLFLRDILQKEWGFNGLVMSDWGATSNCDDSLKYGLDVETPGPAKHRTRDNVQGSLAAGRITEKDVDDRVLALLKLLRHTGKLTDRKDTPAEQAIDRPEHRTLIRQAGAAGIVLLKNDSSNSKDGSQTKTPILPVDPAKCRKIALVGPLVDHAAAHGGGSASLNCHYKVSPYEAFKSGLGADVEITTSKGANITRAYPDLEAGAVNRNGNAGFIADYYKTPDLSGEPFHTEEYPRGAFTTLMNTSAVGAKSARFTSTYTAPTSGTHYLSFSGLGPSKLSINGELVTEQPRELRDSMAFLLGVQDEIRFQHTFVAGKVYELVIESVPSPTNNAELHLLENLIAAHLGFVSQADMEVDLLAEAVGLASEADLAVCFVGNTAQWETEGQDMAEMALPADGSQDQLVAAVVKANPNTIVVVTTGVPVALPWLDQVPAVLQAWYAGQETGNAIFDTIFGAVSPSGKLPVSWPKRYEDSPCFGNFGLDSYDSQVVEYVEGVNVGYRHFDRTYGKGADGGEVLFPFGFGLSYTSFAFADAVLEGTFTKTGDETVTVSVTVTNTGAVAGSETVQLYLAPPAESEGAGAGRPPKSLVAFEKLHLQPGESKRTQLTFARDGAAYWVEGQAWRVDGGRHSVTLATSSSPRDVKATLDLDIKEAFDFSS</sequence>
<dbReference type="InterPro" id="IPR001764">
    <property type="entry name" value="Glyco_hydro_3_N"/>
</dbReference>
<dbReference type="Pfam" id="PF00933">
    <property type="entry name" value="Glyco_hydro_3"/>
    <property type="match status" value="1"/>
</dbReference>
<gene>
    <name evidence="11" type="ORF">SBRCBS47491_004023</name>
</gene>
<evidence type="ECO:0000256" key="1">
    <source>
        <dbReference type="ARBA" id="ARBA00000448"/>
    </source>
</evidence>
<dbReference type="PANTHER" id="PTHR42715">
    <property type="entry name" value="BETA-GLUCOSIDASE"/>
    <property type="match status" value="1"/>
</dbReference>
<dbReference type="SMART" id="SM01217">
    <property type="entry name" value="Fn3_like"/>
    <property type="match status" value="1"/>
</dbReference>
<dbReference type="InterPro" id="IPR013783">
    <property type="entry name" value="Ig-like_fold"/>
</dbReference>
<dbReference type="PANTHER" id="PTHR42715:SF3">
    <property type="entry name" value="BETA-GLUCOSIDASE B-RELATED"/>
    <property type="match status" value="1"/>
</dbReference>
<evidence type="ECO:0000256" key="9">
    <source>
        <dbReference type="ARBA" id="ARBA00023326"/>
    </source>
</evidence>
<keyword evidence="7" id="KW-0119">Carbohydrate metabolism</keyword>
<dbReference type="InterPro" id="IPR037524">
    <property type="entry name" value="PA14/GLEYA"/>
</dbReference>
<comment type="catalytic activity">
    <reaction evidence="1">
        <text>Hydrolysis of terminal, non-reducing beta-D-glucosyl residues with release of beta-D-glucose.</text>
        <dbReference type="EC" id="3.2.1.21"/>
    </reaction>
</comment>
<keyword evidence="5" id="KW-0378">Hydrolase</keyword>
<dbReference type="SUPFAM" id="SSF52279">
    <property type="entry name" value="Beta-D-glucan exohydrolase, C-terminal domain"/>
    <property type="match status" value="1"/>
</dbReference>
<dbReference type="InterPro" id="IPR011658">
    <property type="entry name" value="PA14_dom"/>
</dbReference>
<dbReference type="InterPro" id="IPR026891">
    <property type="entry name" value="Fn3-like"/>
</dbReference>
<dbReference type="Gene3D" id="3.40.50.1700">
    <property type="entry name" value="Glycoside hydrolase family 3 C-terminal domain"/>
    <property type="match status" value="1"/>
</dbReference>
<reference evidence="11 12" key="1">
    <citation type="submission" date="2024-01" db="EMBL/GenBank/DDBJ databases">
        <authorList>
            <person name="Allen C."/>
            <person name="Tagirdzhanova G."/>
        </authorList>
    </citation>
    <scope>NUCLEOTIDE SEQUENCE [LARGE SCALE GENOMIC DNA]</scope>
</reference>
<keyword evidence="6" id="KW-0325">Glycoprotein</keyword>
<evidence type="ECO:0000256" key="7">
    <source>
        <dbReference type="ARBA" id="ARBA00023277"/>
    </source>
</evidence>
<dbReference type="Gene3D" id="2.60.40.10">
    <property type="entry name" value="Immunoglobulins"/>
    <property type="match status" value="1"/>
</dbReference>
<dbReference type="InterPro" id="IPR050288">
    <property type="entry name" value="Cellulose_deg_GH3"/>
</dbReference>
<comment type="pathway">
    <text evidence="2">Glycan metabolism; cellulose degradation.</text>
</comment>